<accession>A0ACC0MG36</accession>
<keyword evidence="2" id="KW-1185">Reference proteome</keyword>
<evidence type="ECO:0000313" key="1">
    <source>
        <dbReference type="EMBL" id="KAI8539790.1"/>
    </source>
</evidence>
<name>A0ACC0MG36_RHOML</name>
<dbReference type="Proteomes" id="UP001062846">
    <property type="component" value="Chromosome 9"/>
</dbReference>
<protein>
    <submittedName>
        <fullName evidence="1">Uncharacterized protein</fullName>
    </submittedName>
</protein>
<organism evidence="1 2">
    <name type="scientific">Rhododendron molle</name>
    <name type="common">Chinese azalea</name>
    <name type="synonym">Azalea mollis</name>
    <dbReference type="NCBI Taxonomy" id="49168"/>
    <lineage>
        <taxon>Eukaryota</taxon>
        <taxon>Viridiplantae</taxon>
        <taxon>Streptophyta</taxon>
        <taxon>Embryophyta</taxon>
        <taxon>Tracheophyta</taxon>
        <taxon>Spermatophyta</taxon>
        <taxon>Magnoliopsida</taxon>
        <taxon>eudicotyledons</taxon>
        <taxon>Gunneridae</taxon>
        <taxon>Pentapetalae</taxon>
        <taxon>asterids</taxon>
        <taxon>Ericales</taxon>
        <taxon>Ericaceae</taxon>
        <taxon>Ericoideae</taxon>
        <taxon>Rhodoreae</taxon>
        <taxon>Rhododendron</taxon>
    </lineage>
</organism>
<sequence>MAILRVGHRTCRPSAVIRVSGLASDGDRKISSLLNFVLSSSSISSSLIVFCFSDWAPTGSIFVGRNGHDGGSGGLTRGIWLCRPGTRGGLWRSSTGSATGVGKSGLELRTRRCCRPQFRGGFVRAWRQGRERDFVSTVIGFFGFGVGISIGLVVGYYLFIFFQPSDIKGVHIV</sequence>
<gene>
    <name evidence="1" type="ORF">RHMOL_Rhmol09G0210300</name>
</gene>
<dbReference type="EMBL" id="CM046396">
    <property type="protein sequence ID" value="KAI8539790.1"/>
    <property type="molecule type" value="Genomic_DNA"/>
</dbReference>
<comment type="caution">
    <text evidence="1">The sequence shown here is derived from an EMBL/GenBank/DDBJ whole genome shotgun (WGS) entry which is preliminary data.</text>
</comment>
<reference evidence="1" key="1">
    <citation type="submission" date="2022-02" db="EMBL/GenBank/DDBJ databases">
        <title>Plant Genome Project.</title>
        <authorList>
            <person name="Zhang R.-G."/>
        </authorList>
    </citation>
    <scope>NUCLEOTIDE SEQUENCE</scope>
    <source>
        <strain evidence="1">AT1</strain>
    </source>
</reference>
<evidence type="ECO:0000313" key="2">
    <source>
        <dbReference type="Proteomes" id="UP001062846"/>
    </source>
</evidence>
<proteinExistence type="predicted"/>